<accession>A0AAN6V0Y2</accession>
<dbReference type="RefSeq" id="XP_062635860.1">
    <property type="nucleotide sequence ID" value="XM_062781191.1"/>
</dbReference>
<dbReference type="GeneID" id="87817804"/>
<dbReference type="InterPro" id="IPR011009">
    <property type="entry name" value="Kinase-like_dom_sf"/>
</dbReference>
<feature type="compositionally biased region" description="Acidic residues" evidence="1">
    <location>
        <begin position="295"/>
        <end position="320"/>
    </location>
</feature>
<dbReference type="EMBL" id="MU853597">
    <property type="protein sequence ID" value="KAK4142489.1"/>
    <property type="molecule type" value="Genomic_DNA"/>
</dbReference>
<gene>
    <name evidence="3" type="ORF">C8A04DRAFT_29939</name>
</gene>
<name>A0AAN6V0Y2_9PEZI</name>
<evidence type="ECO:0000259" key="2">
    <source>
        <dbReference type="Pfam" id="PF01636"/>
    </source>
</evidence>
<feature type="region of interest" description="Disordered" evidence="1">
    <location>
        <begin position="254"/>
        <end position="320"/>
    </location>
</feature>
<protein>
    <submittedName>
        <fullName evidence="3">Phosphotransferase enzyme family-domain-containing protein</fullName>
    </submittedName>
</protein>
<feature type="domain" description="Aminoglycoside phosphotransferase" evidence="2">
    <location>
        <begin position="57"/>
        <end position="385"/>
    </location>
</feature>
<dbReference type="Proteomes" id="UP001302676">
    <property type="component" value="Unassembled WGS sequence"/>
</dbReference>
<dbReference type="InterPro" id="IPR002575">
    <property type="entry name" value="Aminoglycoside_PTrfase"/>
</dbReference>
<sequence>MLEDNPCAGPELDTSGLKWVQNGIWGLEPRWAVEPDAEAVRQTTASSLDLGAVGSTIEFLAQGGFNKVYVVSFPETQQEVIARVALPVHPRWKTLSEVATLRWARDNTSLPVPEVLSYQADRASAVGFEWIVMSQMAGNSLRDRWRDVSFPAKEAIVRQLAAFCAETFNHQFRGIGNLYSEDIGPVPASSTSMSSISVKDQGPFCVRRIVSGEFMYSTRIHAQVPRGPFRSSREWLLARLSMAELSCREQLSRITKTTPETKGPGNDGDDNNDGQPGERKGVSNPTEGDGSNKEDENENENEDDDGKEDENESVDEDDLEDLQNTLDIITRLRLQLDNFFPPPDLSAETELERTMIHHDDLTGGNILVDDVGNLTAVLDWEGISVVPLWSACDFPPLLEGKHRDIEPVMAKYQHDEEGKANELFWEHLQDYELTQLRRAFLAEMKTLQPEWVAIFESSKRQMDFSFALACSDDGFTTGRIQEWLDDLEKGEPGFEGLLERIENTQRRMDGYD</sequence>
<dbReference type="Pfam" id="PF01636">
    <property type="entry name" value="APH"/>
    <property type="match status" value="1"/>
</dbReference>
<dbReference type="AlphaFoldDB" id="A0AAN6V0Y2"/>
<dbReference type="PANTHER" id="PTHR21310">
    <property type="entry name" value="AMINOGLYCOSIDE PHOSPHOTRANSFERASE-RELATED-RELATED"/>
    <property type="match status" value="1"/>
</dbReference>
<organism evidence="3 4">
    <name type="scientific">Dichotomopilus funicola</name>
    <dbReference type="NCBI Taxonomy" id="1934379"/>
    <lineage>
        <taxon>Eukaryota</taxon>
        <taxon>Fungi</taxon>
        <taxon>Dikarya</taxon>
        <taxon>Ascomycota</taxon>
        <taxon>Pezizomycotina</taxon>
        <taxon>Sordariomycetes</taxon>
        <taxon>Sordariomycetidae</taxon>
        <taxon>Sordariales</taxon>
        <taxon>Chaetomiaceae</taxon>
        <taxon>Dichotomopilus</taxon>
    </lineage>
</organism>
<proteinExistence type="predicted"/>
<reference evidence="3" key="2">
    <citation type="submission" date="2023-05" db="EMBL/GenBank/DDBJ databases">
        <authorList>
            <consortium name="Lawrence Berkeley National Laboratory"/>
            <person name="Steindorff A."/>
            <person name="Hensen N."/>
            <person name="Bonometti L."/>
            <person name="Westerberg I."/>
            <person name="Brannstrom I.O."/>
            <person name="Guillou S."/>
            <person name="Cros-Aarteil S."/>
            <person name="Calhoun S."/>
            <person name="Haridas S."/>
            <person name="Kuo A."/>
            <person name="Mondo S."/>
            <person name="Pangilinan J."/>
            <person name="Riley R."/>
            <person name="Labutti K."/>
            <person name="Andreopoulos B."/>
            <person name="Lipzen A."/>
            <person name="Chen C."/>
            <person name="Yanf M."/>
            <person name="Daum C."/>
            <person name="Ng V."/>
            <person name="Clum A."/>
            <person name="Ohm R."/>
            <person name="Martin F."/>
            <person name="Silar P."/>
            <person name="Natvig D."/>
            <person name="Lalanne C."/>
            <person name="Gautier V."/>
            <person name="Ament-Velasquez S.L."/>
            <person name="Kruys A."/>
            <person name="Hutchinson M.I."/>
            <person name="Powell A.J."/>
            <person name="Barry K."/>
            <person name="Miller A.N."/>
            <person name="Grigoriev I.V."/>
            <person name="Debuchy R."/>
            <person name="Gladieux P."/>
            <person name="Thoren M.H."/>
            <person name="Johannesson H."/>
        </authorList>
    </citation>
    <scope>NUCLEOTIDE SEQUENCE</scope>
    <source>
        <strain evidence="3">CBS 141.50</strain>
    </source>
</reference>
<reference evidence="3" key="1">
    <citation type="journal article" date="2023" name="Mol. Phylogenet. Evol.">
        <title>Genome-scale phylogeny and comparative genomics of the fungal order Sordariales.</title>
        <authorList>
            <person name="Hensen N."/>
            <person name="Bonometti L."/>
            <person name="Westerberg I."/>
            <person name="Brannstrom I.O."/>
            <person name="Guillou S."/>
            <person name="Cros-Aarteil S."/>
            <person name="Calhoun S."/>
            <person name="Haridas S."/>
            <person name="Kuo A."/>
            <person name="Mondo S."/>
            <person name="Pangilinan J."/>
            <person name="Riley R."/>
            <person name="LaButti K."/>
            <person name="Andreopoulos B."/>
            <person name="Lipzen A."/>
            <person name="Chen C."/>
            <person name="Yan M."/>
            <person name="Daum C."/>
            <person name="Ng V."/>
            <person name="Clum A."/>
            <person name="Steindorff A."/>
            <person name="Ohm R.A."/>
            <person name="Martin F."/>
            <person name="Silar P."/>
            <person name="Natvig D.O."/>
            <person name="Lalanne C."/>
            <person name="Gautier V."/>
            <person name="Ament-Velasquez S.L."/>
            <person name="Kruys A."/>
            <person name="Hutchinson M.I."/>
            <person name="Powell A.J."/>
            <person name="Barry K."/>
            <person name="Miller A.N."/>
            <person name="Grigoriev I.V."/>
            <person name="Debuchy R."/>
            <person name="Gladieux P."/>
            <person name="Hiltunen Thoren M."/>
            <person name="Johannesson H."/>
        </authorList>
    </citation>
    <scope>NUCLEOTIDE SEQUENCE</scope>
    <source>
        <strain evidence="3">CBS 141.50</strain>
    </source>
</reference>
<dbReference type="SUPFAM" id="SSF56112">
    <property type="entry name" value="Protein kinase-like (PK-like)"/>
    <property type="match status" value="2"/>
</dbReference>
<evidence type="ECO:0000256" key="1">
    <source>
        <dbReference type="SAM" id="MobiDB-lite"/>
    </source>
</evidence>
<keyword evidence="4" id="KW-1185">Reference proteome</keyword>
<dbReference type="InterPro" id="IPR051678">
    <property type="entry name" value="AGP_Transferase"/>
</dbReference>
<evidence type="ECO:0000313" key="3">
    <source>
        <dbReference type="EMBL" id="KAK4142489.1"/>
    </source>
</evidence>
<dbReference type="PANTHER" id="PTHR21310:SF13">
    <property type="entry name" value="AMINOGLYCOSIDE PHOSPHOTRANSFERASE DOMAIN-CONTAINING PROTEIN"/>
    <property type="match status" value="1"/>
</dbReference>
<comment type="caution">
    <text evidence="3">The sequence shown here is derived from an EMBL/GenBank/DDBJ whole genome shotgun (WGS) entry which is preliminary data.</text>
</comment>
<evidence type="ECO:0000313" key="4">
    <source>
        <dbReference type="Proteomes" id="UP001302676"/>
    </source>
</evidence>